<evidence type="ECO:0000313" key="3">
    <source>
        <dbReference type="Proteomes" id="UP000824120"/>
    </source>
</evidence>
<reference evidence="2 3" key="1">
    <citation type="submission" date="2020-09" db="EMBL/GenBank/DDBJ databases">
        <title>De no assembly of potato wild relative species, Solanum commersonii.</title>
        <authorList>
            <person name="Cho K."/>
        </authorList>
    </citation>
    <scope>NUCLEOTIDE SEQUENCE [LARGE SCALE GENOMIC DNA]</scope>
    <source>
        <strain evidence="2">LZ3.2</strain>
        <tissue evidence="2">Leaf</tissue>
    </source>
</reference>
<comment type="caution">
    <text evidence="2">The sequence shown here is derived from an EMBL/GenBank/DDBJ whole genome shotgun (WGS) entry which is preliminary data.</text>
</comment>
<keyword evidence="1" id="KW-0812">Transmembrane</keyword>
<protein>
    <submittedName>
        <fullName evidence="2">Uncharacterized protein</fullName>
    </submittedName>
</protein>
<accession>A0A9J5XYC5</accession>
<name>A0A9J5XYC5_SOLCO</name>
<dbReference type="Proteomes" id="UP000824120">
    <property type="component" value="Chromosome 8"/>
</dbReference>
<proteinExistence type="predicted"/>
<dbReference type="EMBL" id="JACXVP010000008">
    <property type="protein sequence ID" value="KAG5592615.1"/>
    <property type="molecule type" value="Genomic_DNA"/>
</dbReference>
<sequence length="60" mass="6773">MDVIGLRTKGWLVFAVLTLADYVPGCKVAALIEYFDRNLLGSFLLVRKFLLVTSSFYKSL</sequence>
<organism evidence="2 3">
    <name type="scientific">Solanum commersonii</name>
    <name type="common">Commerson's wild potato</name>
    <name type="synonym">Commerson's nightshade</name>
    <dbReference type="NCBI Taxonomy" id="4109"/>
    <lineage>
        <taxon>Eukaryota</taxon>
        <taxon>Viridiplantae</taxon>
        <taxon>Streptophyta</taxon>
        <taxon>Embryophyta</taxon>
        <taxon>Tracheophyta</taxon>
        <taxon>Spermatophyta</taxon>
        <taxon>Magnoliopsida</taxon>
        <taxon>eudicotyledons</taxon>
        <taxon>Gunneridae</taxon>
        <taxon>Pentapetalae</taxon>
        <taxon>asterids</taxon>
        <taxon>lamiids</taxon>
        <taxon>Solanales</taxon>
        <taxon>Solanaceae</taxon>
        <taxon>Solanoideae</taxon>
        <taxon>Solaneae</taxon>
        <taxon>Solanum</taxon>
    </lineage>
</organism>
<keyword evidence="1" id="KW-0472">Membrane</keyword>
<keyword evidence="1" id="KW-1133">Transmembrane helix</keyword>
<keyword evidence="3" id="KW-1185">Reference proteome</keyword>
<gene>
    <name evidence="2" type="ORF">H5410_043129</name>
</gene>
<evidence type="ECO:0000256" key="1">
    <source>
        <dbReference type="SAM" id="Phobius"/>
    </source>
</evidence>
<feature type="transmembrane region" description="Helical" evidence="1">
    <location>
        <begin position="12"/>
        <end position="32"/>
    </location>
</feature>
<dbReference type="AlphaFoldDB" id="A0A9J5XYC5"/>
<evidence type="ECO:0000313" key="2">
    <source>
        <dbReference type="EMBL" id="KAG5592615.1"/>
    </source>
</evidence>